<reference evidence="1 2" key="1">
    <citation type="submission" date="2016-04" db="EMBL/GenBank/DDBJ databases">
        <title>The genome of Intoshia linei affirms orthonectids as highly simplified spiralians.</title>
        <authorList>
            <person name="Mikhailov K.V."/>
            <person name="Slusarev G.S."/>
            <person name="Nikitin M.A."/>
            <person name="Logacheva M.D."/>
            <person name="Penin A."/>
            <person name="Aleoshin V."/>
            <person name="Panchin Y.V."/>
        </authorList>
    </citation>
    <scope>NUCLEOTIDE SEQUENCE [LARGE SCALE GENOMIC DNA]</scope>
    <source>
        <strain evidence="1">Intl2013</strain>
        <tissue evidence="1">Whole animal</tissue>
    </source>
</reference>
<dbReference type="GO" id="GO:0030677">
    <property type="term" value="C:ribonuclease P complex"/>
    <property type="evidence" value="ECO:0007669"/>
    <property type="project" value="InterPro"/>
</dbReference>
<name>A0A177B271_9BILA</name>
<keyword evidence="2" id="KW-1185">Reference proteome</keyword>
<protein>
    <submittedName>
        <fullName evidence="1">Uncharacterized protein</fullName>
    </submittedName>
</protein>
<dbReference type="GO" id="GO:0008033">
    <property type="term" value="P:tRNA processing"/>
    <property type="evidence" value="ECO:0007669"/>
    <property type="project" value="InterPro"/>
</dbReference>
<proteinExistence type="predicted"/>
<dbReference type="EMBL" id="LWCA01000459">
    <property type="protein sequence ID" value="OAF68368.1"/>
    <property type="molecule type" value="Genomic_DNA"/>
</dbReference>
<dbReference type="SUPFAM" id="SSF101744">
    <property type="entry name" value="Rof/RNase P subunit-like"/>
    <property type="match status" value="1"/>
</dbReference>
<evidence type="ECO:0000313" key="2">
    <source>
        <dbReference type="Proteomes" id="UP000078046"/>
    </source>
</evidence>
<dbReference type="AlphaFoldDB" id="A0A177B271"/>
<dbReference type="InterPro" id="IPR036980">
    <property type="entry name" value="RNase_P/MRP_Rpp29_sf"/>
</dbReference>
<accession>A0A177B271</accession>
<dbReference type="Gene3D" id="2.30.30.210">
    <property type="entry name" value="Ribonuclease P/MRP, subunit p29"/>
    <property type="match status" value="1"/>
</dbReference>
<sequence length="56" mass="6572">MFVLVNEKSEIKKLNKKGILMHFTVDRDVKIAVPGDYILFSPVERSKKPLKKWNNK</sequence>
<dbReference type="InterPro" id="IPR023534">
    <property type="entry name" value="Rof/RNase_P-like"/>
</dbReference>
<gene>
    <name evidence="1" type="ORF">A3Q56_03905</name>
</gene>
<dbReference type="GO" id="GO:0003723">
    <property type="term" value="F:RNA binding"/>
    <property type="evidence" value="ECO:0007669"/>
    <property type="project" value="InterPro"/>
</dbReference>
<evidence type="ECO:0000313" key="1">
    <source>
        <dbReference type="EMBL" id="OAF68368.1"/>
    </source>
</evidence>
<organism evidence="1 2">
    <name type="scientific">Intoshia linei</name>
    <dbReference type="NCBI Taxonomy" id="1819745"/>
    <lineage>
        <taxon>Eukaryota</taxon>
        <taxon>Metazoa</taxon>
        <taxon>Spiralia</taxon>
        <taxon>Lophotrochozoa</taxon>
        <taxon>Mesozoa</taxon>
        <taxon>Orthonectida</taxon>
        <taxon>Rhopaluridae</taxon>
        <taxon>Intoshia</taxon>
    </lineage>
</organism>
<dbReference type="Proteomes" id="UP000078046">
    <property type="component" value="Unassembled WGS sequence"/>
</dbReference>
<comment type="caution">
    <text evidence="1">The sequence shown here is derived from an EMBL/GenBank/DDBJ whole genome shotgun (WGS) entry which is preliminary data.</text>
</comment>